<name>A0A3S9IEK7_9ACTN</name>
<gene>
    <name evidence="3" type="ORF">EJC51_46445</name>
</gene>
<evidence type="ECO:0000313" key="4">
    <source>
        <dbReference type="Proteomes" id="UP000280197"/>
    </source>
</evidence>
<feature type="chain" id="PRO_5039296116" description="Secreted protein" evidence="2">
    <location>
        <begin position="31"/>
        <end position="195"/>
    </location>
</feature>
<proteinExistence type="predicted"/>
<protein>
    <recommendedName>
        <fullName evidence="5">Secreted protein</fullName>
    </recommendedName>
</protein>
<feature type="region of interest" description="Disordered" evidence="1">
    <location>
        <begin position="27"/>
        <end position="60"/>
    </location>
</feature>
<evidence type="ECO:0000313" key="3">
    <source>
        <dbReference type="EMBL" id="AZP22831.1"/>
    </source>
</evidence>
<dbReference type="KEGG" id="saqu:EJC51_46445"/>
<dbReference type="Proteomes" id="UP000280197">
    <property type="component" value="Chromosome"/>
</dbReference>
<keyword evidence="2" id="KW-0732">Signal</keyword>
<dbReference type="EMBL" id="CP034463">
    <property type="protein sequence ID" value="AZP22831.1"/>
    <property type="molecule type" value="Genomic_DNA"/>
</dbReference>
<reference evidence="3 4" key="1">
    <citation type="submission" date="2018-12" db="EMBL/GenBank/DDBJ databases">
        <authorList>
            <person name="Li K."/>
        </authorList>
    </citation>
    <scope>NUCLEOTIDE SEQUENCE [LARGE SCALE GENOMIC DNA]</scope>
    <source>
        <strain evidence="4">CR22</strain>
    </source>
</reference>
<accession>A0A3S9IEK7</accession>
<evidence type="ECO:0000256" key="1">
    <source>
        <dbReference type="SAM" id="MobiDB-lite"/>
    </source>
</evidence>
<evidence type="ECO:0008006" key="5">
    <source>
        <dbReference type="Google" id="ProtNLM"/>
    </source>
</evidence>
<keyword evidence="4" id="KW-1185">Reference proteome</keyword>
<feature type="compositionally biased region" description="Low complexity" evidence="1">
    <location>
        <begin position="40"/>
        <end position="57"/>
    </location>
</feature>
<dbReference type="AlphaFoldDB" id="A0A3S9IEK7"/>
<sequence>MTSLGSTRFTRRLLAMTITAGLILTTTNCAGSPPSPQPDPTDSAPTPAARTSSTPRTQTGRAATVLAELDGPAGLTLILTAADRDQTGYLTLRGILRNTSNVLITVPAQLRGTEDDIVRTSPSLAGATLIDFTHHKRYYVLRDTDGNPLTTIGLTRLKPHQKAEVFMQFPAPPATTDHVGFQMPLFDTTTITITG</sequence>
<evidence type="ECO:0000256" key="2">
    <source>
        <dbReference type="SAM" id="SignalP"/>
    </source>
</evidence>
<organism evidence="3 4">
    <name type="scientific">Streptomyces aquilus</name>
    <dbReference type="NCBI Taxonomy" id="2548456"/>
    <lineage>
        <taxon>Bacteria</taxon>
        <taxon>Bacillati</taxon>
        <taxon>Actinomycetota</taxon>
        <taxon>Actinomycetes</taxon>
        <taxon>Kitasatosporales</taxon>
        <taxon>Streptomycetaceae</taxon>
        <taxon>Streptomyces</taxon>
    </lineage>
</organism>
<feature type="signal peptide" evidence="2">
    <location>
        <begin position="1"/>
        <end position="30"/>
    </location>
</feature>